<dbReference type="Pfam" id="PF12738">
    <property type="entry name" value="PTCB-BRCT"/>
    <property type="match status" value="1"/>
</dbReference>
<dbReference type="Pfam" id="PF12258">
    <property type="entry name" value="Microcephalin"/>
    <property type="match status" value="1"/>
</dbReference>
<evidence type="ECO:0000256" key="2">
    <source>
        <dbReference type="ARBA" id="ARBA00017027"/>
    </source>
</evidence>
<dbReference type="PANTHER" id="PTHR14625:SF3">
    <property type="entry name" value="MICROCEPHALIN"/>
    <property type="match status" value="1"/>
</dbReference>
<evidence type="ECO:0000256" key="4">
    <source>
        <dbReference type="ARBA" id="ARBA00022553"/>
    </source>
</evidence>
<name>A0A7R5KGE6_9PASS</name>
<evidence type="ECO:0000256" key="3">
    <source>
        <dbReference type="ARBA" id="ARBA00022490"/>
    </source>
</evidence>
<keyword evidence="6" id="KW-0206">Cytoskeleton</keyword>
<dbReference type="SUPFAM" id="SSF52113">
    <property type="entry name" value="BRCT domain"/>
    <property type="match status" value="2"/>
</dbReference>
<dbReference type="GO" id="GO:0021987">
    <property type="term" value="P:cerebral cortex development"/>
    <property type="evidence" value="ECO:0007669"/>
    <property type="project" value="InterPro"/>
</dbReference>
<dbReference type="RefSeq" id="XP_039236708.1">
    <property type="nucleotide sequence ID" value="XM_039380774.1"/>
</dbReference>
<comment type="subcellular location">
    <subcellularLocation>
        <location evidence="1">Cytoplasm</location>
        <location evidence="1">Cytoskeleton</location>
        <location evidence="1">Microtubule organizing center</location>
        <location evidence="1">Centrosome</location>
    </subcellularLocation>
</comment>
<feature type="region of interest" description="Disordered" evidence="9">
    <location>
        <begin position="236"/>
        <end position="299"/>
    </location>
</feature>
<evidence type="ECO:0000259" key="10">
    <source>
        <dbReference type="PROSITE" id="PS50172"/>
    </source>
</evidence>
<dbReference type="Proteomes" id="UP000504627">
    <property type="component" value="Unplaced"/>
</dbReference>
<keyword evidence="5" id="KW-0677">Repeat</keyword>
<evidence type="ECO:0000256" key="1">
    <source>
        <dbReference type="ARBA" id="ARBA00004300"/>
    </source>
</evidence>
<dbReference type="CDD" id="cd17736">
    <property type="entry name" value="BRCT_microcephalin_rpt2"/>
    <property type="match status" value="1"/>
</dbReference>
<proteinExistence type="predicted"/>
<feature type="compositionally biased region" description="Polar residues" evidence="9">
    <location>
        <begin position="259"/>
        <end position="268"/>
    </location>
</feature>
<dbReference type="InterPro" id="IPR022047">
    <property type="entry name" value="Microcephalin-like"/>
</dbReference>
<feature type="domain" description="BRCT" evidence="10">
    <location>
        <begin position="1"/>
        <end position="92"/>
    </location>
</feature>
<dbReference type="PANTHER" id="PTHR14625">
    <property type="entry name" value="MICROCEPHALIN"/>
    <property type="match status" value="1"/>
</dbReference>
<dbReference type="SMART" id="SM00292">
    <property type="entry name" value="BRCT"/>
    <property type="match status" value="2"/>
</dbReference>
<comment type="function">
    <text evidence="7">Implicated in chromosome condensation and DNA damage induced cellular responses. May play a role in neurogenesis and regulation of the size of the cerebral cortex.</text>
</comment>
<evidence type="ECO:0000256" key="8">
    <source>
        <dbReference type="ARBA" id="ARBA00026061"/>
    </source>
</evidence>
<dbReference type="GO" id="GO:0000278">
    <property type="term" value="P:mitotic cell cycle"/>
    <property type="evidence" value="ECO:0007669"/>
    <property type="project" value="TreeGrafter"/>
</dbReference>
<evidence type="ECO:0000256" key="9">
    <source>
        <dbReference type="SAM" id="MobiDB-lite"/>
    </source>
</evidence>
<dbReference type="InterPro" id="IPR001357">
    <property type="entry name" value="BRCT_dom"/>
</dbReference>
<dbReference type="InterPro" id="IPR029504">
    <property type="entry name" value="Microcephalin_mammal"/>
</dbReference>
<evidence type="ECO:0000256" key="6">
    <source>
        <dbReference type="ARBA" id="ARBA00023212"/>
    </source>
</evidence>
<dbReference type="AlphaFoldDB" id="A0A7R5KGE6"/>
<evidence type="ECO:0000256" key="7">
    <source>
        <dbReference type="ARBA" id="ARBA00025455"/>
    </source>
</evidence>
<dbReference type="InterPro" id="IPR036420">
    <property type="entry name" value="BRCT_dom_sf"/>
</dbReference>
<evidence type="ECO:0000313" key="12">
    <source>
        <dbReference type="RefSeq" id="XP_039236708.1"/>
    </source>
</evidence>
<evidence type="ECO:0000313" key="11">
    <source>
        <dbReference type="Proteomes" id="UP000504627"/>
    </source>
</evidence>
<accession>A0A7R5KGE6</accession>
<reference evidence="12" key="1">
    <citation type="submission" date="2025-08" db="UniProtKB">
        <authorList>
            <consortium name="RefSeq"/>
        </authorList>
    </citation>
    <scope>IDENTIFICATION</scope>
    <source>
        <tissue evidence="12">Muscle</tissue>
    </source>
</reference>
<dbReference type="GO" id="GO:0005813">
    <property type="term" value="C:centrosome"/>
    <property type="evidence" value="ECO:0007669"/>
    <property type="project" value="UniProtKB-SubCell"/>
</dbReference>
<feature type="domain" description="BRCT" evidence="10">
    <location>
        <begin position="737"/>
        <end position="783"/>
    </location>
</feature>
<comment type="subunit">
    <text evidence="8">Interacts with CDC27 and maybe other components of the APC/C complex. Interacts with histone variant H2AX under DNA damage conditions.</text>
</comment>
<dbReference type="Gene3D" id="3.40.50.10190">
    <property type="entry name" value="BRCT domain"/>
    <property type="match status" value="2"/>
</dbReference>
<sequence>MEPVLTGVSAFVEVWSSNRTENYSKTFEQQLLDMGAKVSKTLNKHVTHVVFKDGRLTTWKKAQKMGVKTVSVLWVEKCQETGVRVDESLFPPLNTSEGFPLLIKKHKCMQPKDFVEKTPENDRKLQRRLDQMAKDLAIQKTTINAETDVPVLLFEDNGSLIYSPVSKMKDQCNAIERGMKDMKRKRENLSPTGEQIEDCLNSSYDYLWGTEKLKRQKTEVVEHSCDTWTDSFVSTSASVNSSSRGNEQKSLTPKRHTRSSLTKKQIIQHTLDDKLSLEKKQPKFPKKNQKNEKSKTTSIVNESSLLRDFDHITPSKKIVQLNTVPSLIDSLSNSPMNSEDLNTCSLDKSFPVDKNDSILEVKKRKKLQPLPNLKLFTSELSAAGSKGLLQAVTTSKSYCTEEASYEDFFSSSNLNENQVQIRVPDESQSRPEVCCKDSFASRDFCHVSFSKPHNTTKKHRKKSISVHDFPVKKKLEPAKLPRNMPLNISGGTAEALDSGDVNRLPQHAHGKSYRNNVNYCAHTTGKLLPRAGKSKDIILLLLQVIEEPTRRGAMLDLVLTNREGLVGNVKLKASLGCGDYEMMEFRILGAVRRAHSKLTTLDLRSADFDLFGDLFGRVMKMKFQSVMLLMALAKFLMNERINANGGLRKARRLRTPKDWKEASTLPLTFGYSNRKSQSPVLLTIAGSIWANLCLSFGRNWNFKLQVFFVVGSSNTVIQVMKRTWRLLFSNDVCGTRSHVVTGDPHHTLNVMLRIAHGCWIVSYEWVLWSLELGHWISEEPYELSSSFPAAPAKGCIATLFMFLEEHMKLKSMTRFLQCRITAYRPDKICRLQCHLSTRKY</sequence>
<dbReference type="InParanoid" id="A0A7R5KGE6"/>
<keyword evidence="11" id="KW-1185">Reference proteome</keyword>
<organism evidence="11 12">
    <name type="scientific">Pipra filicauda</name>
    <name type="common">Wire-tailed manakin</name>
    <dbReference type="NCBI Taxonomy" id="649802"/>
    <lineage>
        <taxon>Eukaryota</taxon>
        <taxon>Metazoa</taxon>
        <taxon>Chordata</taxon>
        <taxon>Craniata</taxon>
        <taxon>Vertebrata</taxon>
        <taxon>Euteleostomi</taxon>
        <taxon>Archelosauria</taxon>
        <taxon>Archosauria</taxon>
        <taxon>Dinosauria</taxon>
        <taxon>Saurischia</taxon>
        <taxon>Theropoda</taxon>
        <taxon>Coelurosauria</taxon>
        <taxon>Aves</taxon>
        <taxon>Neognathae</taxon>
        <taxon>Neoaves</taxon>
        <taxon>Telluraves</taxon>
        <taxon>Australaves</taxon>
        <taxon>Passeriformes</taxon>
        <taxon>Pipridae</taxon>
        <taxon>Pipra</taxon>
    </lineage>
</organism>
<keyword evidence="3" id="KW-0963">Cytoplasm</keyword>
<protein>
    <recommendedName>
        <fullName evidence="2">Microcephalin</fullName>
    </recommendedName>
</protein>
<feature type="compositionally biased region" description="Basic and acidic residues" evidence="9">
    <location>
        <begin position="270"/>
        <end position="281"/>
    </location>
</feature>
<evidence type="ECO:0000256" key="5">
    <source>
        <dbReference type="ARBA" id="ARBA00022737"/>
    </source>
</evidence>
<keyword evidence="4" id="KW-0597">Phosphoprotein</keyword>
<dbReference type="CDD" id="cd17716">
    <property type="entry name" value="BRCT_microcephalin_rpt1"/>
    <property type="match status" value="1"/>
</dbReference>
<dbReference type="GeneID" id="113984991"/>
<gene>
    <name evidence="12" type="primary">MCPH1</name>
</gene>
<dbReference type="PROSITE" id="PS50172">
    <property type="entry name" value="BRCT"/>
    <property type="match status" value="2"/>
</dbReference>
<dbReference type="CTD" id="79648"/>